<reference evidence="1 2" key="1">
    <citation type="submission" date="2023-09" db="EMBL/GenBank/DDBJ databases">
        <authorList>
            <person name="Wang M."/>
        </authorList>
    </citation>
    <scope>NUCLEOTIDE SEQUENCE [LARGE SCALE GENOMIC DNA]</scope>
    <source>
        <strain evidence="1">GT-2023</strain>
        <tissue evidence="1">Liver</tissue>
    </source>
</reference>
<keyword evidence="2" id="KW-1185">Reference proteome</keyword>
<sequence length="79" mass="9200">MSSVEMNVFLLCQSECCTYQEHSGSALKRVKQMQADMGGTEILQPLKHIYSQPCYPNHPRQLFIFTDGEVETLKRCWTW</sequence>
<dbReference type="InterPro" id="IPR036465">
    <property type="entry name" value="vWFA_dom_sf"/>
</dbReference>
<gene>
    <name evidence="1" type="ORF">QQF64_018742</name>
</gene>
<evidence type="ECO:0000313" key="1">
    <source>
        <dbReference type="EMBL" id="KAL1250946.1"/>
    </source>
</evidence>
<proteinExistence type="predicted"/>
<protein>
    <submittedName>
        <fullName evidence="1">Uncharacterized protein</fullName>
    </submittedName>
</protein>
<accession>A0ABR3LG43</accession>
<dbReference type="PANTHER" id="PTHR45737:SF6">
    <property type="entry name" value="VON WILLEBRAND FACTOR A DOMAIN-CONTAINING PROTEIN 5A"/>
    <property type="match status" value="1"/>
</dbReference>
<dbReference type="SUPFAM" id="SSF53300">
    <property type="entry name" value="vWA-like"/>
    <property type="match status" value="1"/>
</dbReference>
<dbReference type="Proteomes" id="UP001558613">
    <property type="component" value="Unassembled WGS sequence"/>
</dbReference>
<name>A0ABR3LG43_9TELE</name>
<dbReference type="PANTHER" id="PTHR45737">
    <property type="entry name" value="VON WILLEBRAND FACTOR A DOMAIN-CONTAINING PROTEIN 5A"/>
    <property type="match status" value="1"/>
</dbReference>
<organism evidence="1 2">
    <name type="scientific">Cirrhinus molitorella</name>
    <name type="common">mud carp</name>
    <dbReference type="NCBI Taxonomy" id="172907"/>
    <lineage>
        <taxon>Eukaryota</taxon>
        <taxon>Metazoa</taxon>
        <taxon>Chordata</taxon>
        <taxon>Craniata</taxon>
        <taxon>Vertebrata</taxon>
        <taxon>Euteleostomi</taxon>
        <taxon>Actinopterygii</taxon>
        <taxon>Neopterygii</taxon>
        <taxon>Teleostei</taxon>
        <taxon>Ostariophysi</taxon>
        <taxon>Cypriniformes</taxon>
        <taxon>Cyprinidae</taxon>
        <taxon>Labeoninae</taxon>
        <taxon>Labeonini</taxon>
        <taxon>Cirrhinus</taxon>
    </lineage>
</organism>
<evidence type="ECO:0000313" key="2">
    <source>
        <dbReference type="Proteomes" id="UP001558613"/>
    </source>
</evidence>
<comment type="caution">
    <text evidence="1">The sequence shown here is derived from an EMBL/GenBank/DDBJ whole genome shotgun (WGS) entry which is preliminary data.</text>
</comment>
<dbReference type="EMBL" id="JAYMGO010000022">
    <property type="protein sequence ID" value="KAL1250946.1"/>
    <property type="molecule type" value="Genomic_DNA"/>
</dbReference>